<keyword evidence="1" id="KW-0812">Transmembrane</keyword>
<dbReference type="Proteomes" id="UP000824151">
    <property type="component" value="Unassembled WGS sequence"/>
</dbReference>
<dbReference type="AlphaFoldDB" id="A0A9D1UTN3"/>
<feature type="transmembrane region" description="Helical" evidence="1">
    <location>
        <begin position="408"/>
        <end position="426"/>
    </location>
</feature>
<gene>
    <name evidence="2" type="ORF">H9871_08470</name>
</gene>
<reference evidence="2" key="1">
    <citation type="journal article" date="2021" name="PeerJ">
        <title>Extensive microbial diversity within the chicken gut microbiome revealed by metagenomics and culture.</title>
        <authorList>
            <person name="Gilroy R."/>
            <person name="Ravi A."/>
            <person name="Getino M."/>
            <person name="Pursley I."/>
            <person name="Horton D.L."/>
            <person name="Alikhan N.F."/>
            <person name="Baker D."/>
            <person name="Gharbi K."/>
            <person name="Hall N."/>
            <person name="Watson M."/>
            <person name="Adriaenssens E.M."/>
            <person name="Foster-Nyarko E."/>
            <person name="Jarju S."/>
            <person name="Secka A."/>
            <person name="Antonio M."/>
            <person name="Oren A."/>
            <person name="Chaudhuri R.R."/>
            <person name="La Ragione R."/>
            <person name="Hildebrand F."/>
            <person name="Pallen M.J."/>
        </authorList>
    </citation>
    <scope>NUCLEOTIDE SEQUENCE</scope>
    <source>
        <strain evidence="2">ChiHejej3B27-3195</strain>
    </source>
</reference>
<feature type="transmembrane region" description="Helical" evidence="1">
    <location>
        <begin position="195"/>
        <end position="215"/>
    </location>
</feature>
<feature type="transmembrane region" description="Helical" evidence="1">
    <location>
        <begin position="20"/>
        <end position="43"/>
    </location>
</feature>
<keyword evidence="1" id="KW-1133">Transmembrane helix</keyword>
<feature type="transmembrane region" description="Helical" evidence="1">
    <location>
        <begin position="319"/>
        <end position="340"/>
    </location>
</feature>
<feature type="transmembrane region" description="Helical" evidence="1">
    <location>
        <begin position="280"/>
        <end position="299"/>
    </location>
</feature>
<dbReference type="EMBL" id="DXGD01000314">
    <property type="protein sequence ID" value="HIX00164.1"/>
    <property type="molecule type" value="Genomic_DNA"/>
</dbReference>
<proteinExistence type="predicted"/>
<reference evidence="2" key="2">
    <citation type="submission" date="2021-04" db="EMBL/GenBank/DDBJ databases">
        <authorList>
            <person name="Gilroy R."/>
        </authorList>
    </citation>
    <scope>NUCLEOTIDE SEQUENCE</scope>
    <source>
        <strain evidence="2">ChiHejej3B27-3195</strain>
    </source>
</reference>
<sequence length="440" mass="46487">MTRLFLSRLFSQRDIWVLPIVAFAITSGIAFCVVAGSVFFFTIDSRLQSPELVGFYSVLAGLALVLLVVPMISLMSSSARLLARRRDERLSSLRLLGARSRLILRLALTESMVLAGIGVTLGVGVYALLMPLVAQLRFGGGPIGMEGIWMGVGPLALAYVALLVLAALAAMSGLRRISITPLGVRTRTLPARVHWIRVALVFAALILSQVLAQMMGVGGQAAVLVMVVAAIVVPLLGVQFAGPWVLKLVTRWQLRRAHTAERLIAARNVLESPQQMWRQVGGVSVVTYVGVIVASGAAMMNAVQGSGVTGDDAMLVADIQLGVWLTLGIAFLMSACSVGINQSAQVIDRAPLYASLHRMGFGIEQLNAVRRLSVMRSLAVVMVIALVAALLTALPLIGASIVLSPVTAGISFGVLILGVLLVRGGVSVTSPAMRRAVSAQ</sequence>
<feature type="transmembrane region" description="Helical" evidence="1">
    <location>
        <begin position="55"/>
        <end position="82"/>
    </location>
</feature>
<accession>A0A9D1UTN3</accession>
<feature type="transmembrane region" description="Helical" evidence="1">
    <location>
        <begin position="148"/>
        <end position="174"/>
    </location>
</feature>
<keyword evidence="1" id="KW-0472">Membrane</keyword>
<name>A0A9D1UTN3_9MICC</name>
<evidence type="ECO:0000313" key="2">
    <source>
        <dbReference type="EMBL" id="HIX00164.1"/>
    </source>
</evidence>
<protein>
    <submittedName>
        <fullName evidence="2">Permease</fullName>
    </submittedName>
</protein>
<evidence type="ECO:0000313" key="3">
    <source>
        <dbReference type="Proteomes" id="UP000824151"/>
    </source>
</evidence>
<feature type="transmembrane region" description="Helical" evidence="1">
    <location>
        <begin position="102"/>
        <end position="128"/>
    </location>
</feature>
<evidence type="ECO:0000256" key="1">
    <source>
        <dbReference type="SAM" id="Phobius"/>
    </source>
</evidence>
<feature type="transmembrane region" description="Helical" evidence="1">
    <location>
        <begin position="378"/>
        <end position="402"/>
    </location>
</feature>
<feature type="transmembrane region" description="Helical" evidence="1">
    <location>
        <begin position="221"/>
        <end position="246"/>
    </location>
</feature>
<organism evidence="2 3">
    <name type="scientific">Candidatus Nesterenkonia stercoripullorum</name>
    <dbReference type="NCBI Taxonomy" id="2838701"/>
    <lineage>
        <taxon>Bacteria</taxon>
        <taxon>Bacillati</taxon>
        <taxon>Actinomycetota</taxon>
        <taxon>Actinomycetes</taxon>
        <taxon>Micrococcales</taxon>
        <taxon>Micrococcaceae</taxon>
        <taxon>Nesterenkonia</taxon>
    </lineage>
</organism>
<comment type="caution">
    <text evidence="2">The sequence shown here is derived from an EMBL/GenBank/DDBJ whole genome shotgun (WGS) entry which is preliminary data.</text>
</comment>